<dbReference type="EMBL" id="GFDG01000259">
    <property type="protein sequence ID" value="JAV18540.1"/>
    <property type="molecule type" value="Transcribed_RNA"/>
</dbReference>
<accession>A0A1L8EIG9</accession>
<keyword evidence="1" id="KW-0732">Signal</keyword>
<dbReference type="PANTHER" id="PTHR37685:SF1">
    <property type="entry name" value="GEO11136P1-RELATED"/>
    <property type="match status" value="1"/>
</dbReference>
<reference evidence="2" key="1">
    <citation type="submission" date="2017-01" db="EMBL/GenBank/DDBJ databases">
        <title>An insight into the sialome and mialome of the horn fly, Haematobia irritans.</title>
        <authorList>
            <person name="Breijo M."/>
            <person name="Boiani M."/>
            <person name="Ures X."/>
            <person name="Rocha S."/>
            <person name="Sequeira M."/>
            <person name="Ribeiro J.M."/>
        </authorList>
    </citation>
    <scope>NUCLEOTIDE SEQUENCE</scope>
</reference>
<organism evidence="2">
    <name type="scientific">Haematobia irritans</name>
    <name type="common">Horn fly</name>
    <name type="synonym">Conops irritans</name>
    <dbReference type="NCBI Taxonomy" id="7368"/>
    <lineage>
        <taxon>Eukaryota</taxon>
        <taxon>Metazoa</taxon>
        <taxon>Ecdysozoa</taxon>
        <taxon>Arthropoda</taxon>
        <taxon>Hexapoda</taxon>
        <taxon>Insecta</taxon>
        <taxon>Pterygota</taxon>
        <taxon>Neoptera</taxon>
        <taxon>Endopterygota</taxon>
        <taxon>Diptera</taxon>
        <taxon>Brachycera</taxon>
        <taxon>Muscomorpha</taxon>
        <taxon>Muscoidea</taxon>
        <taxon>Muscidae</taxon>
        <taxon>Haematobia</taxon>
    </lineage>
</organism>
<sequence>MKFLSYICVIASLATLILAENASWGSTDIVLLRKHILQPQPTGENYYIASVDFPQKGKNNTIIITAILVHDHFTNSSGAIPSLIYGGPDTTFATVTLRSQNGFGIDSTVEIYGRE</sequence>
<feature type="chain" id="PRO_5011956459" evidence="1">
    <location>
        <begin position="20"/>
        <end position="115"/>
    </location>
</feature>
<dbReference type="PANTHER" id="PTHR37685">
    <property type="entry name" value="GEO11136P1-RELATED"/>
    <property type="match status" value="1"/>
</dbReference>
<feature type="signal peptide" evidence="1">
    <location>
        <begin position="1"/>
        <end position="19"/>
    </location>
</feature>
<dbReference type="Pfam" id="PF15868">
    <property type="entry name" value="MBF2"/>
    <property type="match status" value="1"/>
</dbReference>
<evidence type="ECO:0000256" key="1">
    <source>
        <dbReference type="SAM" id="SignalP"/>
    </source>
</evidence>
<dbReference type="AlphaFoldDB" id="A0A1L8EIG9"/>
<protein>
    <submittedName>
        <fullName evidence="2">Putative salivary secreted peptide</fullName>
    </submittedName>
</protein>
<evidence type="ECO:0000313" key="2">
    <source>
        <dbReference type="EMBL" id="JAV18540.1"/>
    </source>
</evidence>
<name>A0A1L8EIG9_HAEIR</name>
<dbReference type="InterPro" id="IPR031734">
    <property type="entry name" value="MBF2"/>
</dbReference>
<proteinExistence type="predicted"/>